<evidence type="ECO:0000256" key="1">
    <source>
        <dbReference type="SAM" id="MobiDB-lite"/>
    </source>
</evidence>
<feature type="signal peptide" evidence="2">
    <location>
        <begin position="1"/>
        <end position="22"/>
    </location>
</feature>
<sequence>MIFGKLWSQAFVFAAVVVAVCSFDVDDECGEGDCSLEMLHLRAKKLEGSEELQRTSHANHEDEEEAADAEDTAAQHAEETDIQNADDDSTELNLEADNDVQNENEDFGKKCLTWTRCRNGFFRGMRCSGGRYCTRWGGGSRRCRKYVSCRRGFFNGINCHGSRHCVSWF</sequence>
<feature type="compositionally biased region" description="Basic and acidic residues" evidence="1">
    <location>
        <begin position="50"/>
        <end position="60"/>
    </location>
</feature>
<reference evidence="3" key="1">
    <citation type="submission" date="2021-02" db="EMBL/GenBank/DDBJ databases">
        <authorList>
            <person name="Dougan E. K."/>
            <person name="Rhodes N."/>
            <person name="Thang M."/>
            <person name="Chan C."/>
        </authorList>
    </citation>
    <scope>NUCLEOTIDE SEQUENCE</scope>
</reference>
<gene>
    <name evidence="3" type="ORF">SPIL2461_LOCUS9688</name>
</gene>
<evidence type="ECO:0000313" key="3">
    <source>
        <dbReference type="EMBL" id="CAE7394099.1"/>
    </source>
</evidence>
<keyword evidence="4" id="KW-1185">Reference proteome</keyword>
<feature type="region of interest" description="Disordered" evidence="1">
    <location>
        <begin position="50"/>
        <end position="88"/>
    </location>
</feature>
<evidence type="ECO:0000313" key="4">
    <source>
        <dbReference type="Proteomes" id="UP000649617"/>
    </source>
</evidence>
<feature type="chain" id="PRO_5032739050" evidence="2">
    <location>
        <begin position="23"/>
        <end position="169"/>
    </location>
</feature>
<proteinExistence type="predicted"/>
<name>A0A812QM52_SYMPI</name>
<dbReference type="OrthoDB" id="487733at2759"/>
<dbReference type="AlphaFoldDB" id="A0A812QM52"/>
<protein>
    <submittedName>
        <fullName evidence="3">Uncharacterized protein</fullName>
    </submittedName>
</protein>
<evidence type="ECO:0000256" key="2">
    <source>
        <dbReference type="SAM" id="SignalP"/>
    </source>
</evidence>
<organism evidence="3 4">
    <name type="scientific">Symbiodinium pilosum</name>
    <name type="common">Dinoflagellate</name>
    <dbReference type="NCBI Taxonomy" id="2952"/>
    <lineage>
        <taxon>Eukaryota</taxon>
        <taxon>Sar</taxon>
        <taxon>Alveolata</taxon>
        <taxon>Dinophyceae</taxon>
        <taxon>Suessiales</taxon>
        <taxon>Symbiodiniaceae</taxon>
        <taxon>Symbiodinium</taxon>
    </lineage>
</organism>
<dbReference type="EMBL" id="CAJNIZ010017129">
    <property type="protein sequence ID" value="CAE7394099.1"/>
    <property type="molecule type" value="Genomic_DNA"/>
</dbReference>
<accession>A0A812QM52</accession>
<keyword evidence="2" id="KW-0732">Signal</keyword>
<dbReference type="Proteomes" id="UP000649617">
    <property type="component" value="Unassembled WGS sequence"/>
</dbReference>
<comment type="caution">
    <text evidence="3">The sequence shown here is derived from an EMBL/GenBank/DDBJ whole genome shotgun (WGS) entry which is preliminary data.</text>
</comment>
<feature type="compositionally biased region" description="Acidic residues" evidence="1">
    <location>
        <begin position="61"/>
        <end position="71"/>
    </location>
</feature>